<keyword evidence="3" id="KW-1185">Reference proteome</keyword>
<keyword evidence="2" id="KW-0614">Plasmid</keyword>
<gene>
    <name evidence="2" type="ordered locus">trd_A0188</name>
</gene>
<feature type="transmembrane region" description="Helical" evidence="1">
    <location>
        <begin position="74"/>
        <end position="92"/>
    </location>
</feature>
<geneLocation type="plasmid" evidence="3">
    <name>Tros</name>
</geneLocation>
<keyword evidence="1" id="KW-1133">Transmembrane helix</keyword>
<proteinExistence type="predicted"/>
<dbReference type="RefSeq" id="WP_012643160.1">
    <property type="nucleotide sequence ID" value="NC_011961.1"/>
</dbReference>
<feature type="transmembrane region" description="Helical" evidence="1">
    <location>
        <begin position="104"/>
        <end position="124"/>
    </location>
</feature>
<protein>
    <submittedName>
        <fullName evidence="2">Uncharacterized protein</fullName>
    </submittedName>
</protein>
<dbReference type="HOGENOM" id="CLU_1926600_0_0_0"/>
<dbReference type="AlphaFoldDB" id="B9L324"/>
<evidence type="ECO:0000313" key="2">
    <source>
        <dbReference type="EMBL" id="ACM07173.1"/>
    </source>
</evidence>
<dbReference type="KEGG" id="tro:trd_A0188"/>
<keyword evidence="1" id="KW-0812">Transmembrane</keyword>
<dbReference type="EMBL" id="CP001276">
    <property type="protein sequence ID" value="ACM07173.1"/>
    <property type="molecule type" value="Genomic_DNA"/>
</dbReference>
<dbReference type="Pfam" id="PF19545">
    <property type="entry name" value="DUF6069"/>
    <property type="match status" value="1"/>
</dbReference>
<dbReference type="Proteomes" id="UP000000447">
    <property type="component" value="Plasmid unnamed"/>
</dbReference>
<reference evidence="2 3" key="1">
    <citation type="journal article" date="2009" name="PLoS ONE">
        <title>Complete genome sequence of the aerobic CO-oxidizing thermophile Thermomicrobium roseum.</title>
        <authorList>
            <person name="Wu D."/>
            <person name="Raymond J."/>
            <person name="Wu M."/>
            <person name="Chatterji S."/>
            <person name="Ren Q."/>
            <person name="Graham J.E."/>
            <person name="Bryant D.A."/>
            <person name="Robb F."/>
            <person name="Colman A."/>
            <person name="Tallon L.J."/>
            <person name="Badger J.H."/>
            <person name="Madupu R."/>
            <person name="Ward N.L."/>
            <person name="Eisen J.A."/>
        </authorList>
    </citation>
    <scope>NUCLEOTIDE SEQUENCE [LARGE SCALE GENOMIC DNA]</scope>
    <source>
        <strain evidence="3">ATCC 27502 / DSM 5159 / P-2</strain>
        <plasmid evidence="2">unnamed</plasmid>
    </source>
</reference>
<keyword evidence="1" id="KW-0472">Membrane</keyword>
<sequence length="131" mass="14441">MLLLRYGVVAAVLAAIVNAVLWAIARAVGVSLRVQPPGQPESEIGLPQVVILTIVPLLAGTAFYALLRRWTRRPFLIFFIVALVVFAVLLVPPFAATERPGTRFLLILMHVVATLAILAGLYQFERRRARL</sequence>
<accession>B9L324</accession>
<feature type="transmembrane region" description="Helical" evidence="1">
    <location>
        <begin position="7"/>
        <end position="25"/>
    </location>
</feature>
<evidence type="ECO:0000256" key="1">
    <source>
        <dbReference type="SAM" id="Phobius"/>
    </source>
</evidence>
<name>B9L324_THERP</name>
<feature type="transmembrane region" description="Helical" evidence="1">
    <location>
        <begin position="45"/>
        <end position="67"/>
    </location>
</feature>
<dbReference type="eggNOG" id="ENOG502ZKGK">
    <property type="taxonomic scope" value="Bacteria"/>
</dbReference>
<dbReference type="InterPro" id="IPR045713">
    <property type="entry name" value="DUF6069"/>
</dbReference>
<evidence type="ECO:0000313" key="3">
    <source>
        <dbReference type="Proteomes" id="UP000000447"/>
    </source>
</evidence>
<organism evidence="2 3">
    <name type="scientific">Thermomicrobium roseum (strain ATCC 27502 / DSM 5159 / P-2)</name>
    <dbReference type="NCBI Taxonomy" id="309801"/>
    <lineage>
        <taxon>Bacteria</taxon>
        <taxon>Pseudomonadati</taxon>
        <taxon>Thermomicrobiota</taxon>
        <taxon>Thermomicrobia</taxon>
        <taxon>Thermomicrobiales</taxon>
        <taxon>Thermomicrobiaceae</taxon>
        <taxon>Thermomicrobium</taxon>
    </lineage>
</organism>